<gene>
    <name evidence="8" type="ORF">H8699_02590</name>
</gene>
<evidence type="ECO:0000259" key="7">
    <source>
        <dbReference type="Pfam" id="PF14821"/>
    </source>
</evidence>
<evidence type="ECO:0000256" key="4">
    <source>
        <dbReference type="NCBIfam" id="TIGR00260"/>
    </source>
</evidence>
<comment type="caution">
    <text evidence="8">The sequence shown here is derived from an EMBL/GenBank/DDBJ whole genome shotgun (WGS) entry which is preliminary data.</text>
</comment>
<dbReference type="Proteomes" id="UP000654279">
    <property type="component" value="Unassembled WGS sequence"/>
</dbReference>
<dbReference type="EC" id="4.2.3.1" evidence="4"/>
<dbReference type="CDD" id="cd01560">
    <property type="entry name" value="Thr-synth_2"/>
    <property type="match status" value="1"/>
</dbReference>
<dbReference type="GO" id="GO:0004795">
    <property type="term" value="F:threonine synthase activity"/>
    <property type="evidence" value="ECO:0007669"/>
    <property type="project" value="UniProtKB-UniRule"/>
</dbReference>
<feature type="modified residue" description="N6-(pyridoxal phosphate)lysine" evidence="5">
    <location>
        <position position="113"/>
    </location>
</feature>
<dbReference type="Pfam" id="PF14821">
    <property type="entry name" value="Thr_synth_N"/>
    <property type="match status" value="1"/>
</dbReference>
<dbReference type="RefSeq" id="WP_249284352.1">
    <property type="nucleotide sequence ID" value="NZ_JACRSO010000001.1"/>
</dbReference>
<dbReference type="Gene3D" id="3.40.50.1100">
    <property type="match status" value="2"/>
</dbReference>
<dbReference type="Pfam" id="PF00291">
    <property type="entry name" value="PALP"/>
    <property type="match status" value="1"/>
</dbReference>
<name>A0A926CZ76_9FIRM</name>
<keyword evidence="9" id="KW-1185">Reference proteome</keyword>
<evidence type="ECO:0000256" key="3">
    <source>
        <dbReference type="ARBA" id="ARBA00022898"/>
    </source>
</evidence>
<dbReference type="PANTHER" id="PTHR43515:SF1">
    <property type="entry name" value="THREONINE SYNTHASE-LIKE 1"/>
    <property type="match status" value="1"/>
</dbReference>
<dbReference type="AlphaFoldDB" id="A0A926CZ76"/>
<keyword evidence="3 5" id="KW-0663">Pyridoxal phosphate</keyword>
<dbReference type="GO" id="GO:0005737">
    <property type="term" value="C:cytoplasm"/>
    <property type="evidence" value="ECO:0007669"/>
    <property type="project" value="TreeGrafter"/>
</dbReference>
<dbReference type="PANTHER" id="PTHR43515">
    <property type="entry name" value="THREONINE SYNTHASE-LIKE 1"/>
    <property type="match status" value="1"/>
</dbReference>
<dbReference type="EMBL" id="JACRSO010000001">
    <property type="protein sequence ID" value="MBC8528326.1"/>
    <property type="molecule type" value="Genomic_DNA"/>
</dbReference>
<protein>
    <recommendedName>
        <fullName evidence="4">Threonine synthase</fullName>
        <ecNumber evidence="4">4.2.3.1</ecNumber>
    </recommendedName>
</protein>
<comment type="similarity">
    <text evidence="2">Belongs to the threonine synthase family.</text>
</comment>
<organism evidence="8 9">
    <name type="scientific">Luoshenia tenuis</name>
    <dbReference type="NCBI Taxonomy" id="2763654"/>
    <lineage>
        <taxon>Bacteria</taxon>
        <taxon>Bacillati</taxon>
        <taxon>Bacillota</taxon>
        <taxon>Clostridia</taxon>
        <taxon>Christensenellales</taxon>
        <taxon>Christensenellaceae</taxon>
        <taxon>Luoshenia</taxon>
    </lineage>
</organism>
<evidence type="ECO:0000256" key="1">
    <source>
        <dbReference type="ARBA" id="ARBA00001933"/>
    </source>
</evidence>
<dbReference type="GO" id="GO:0009088">
    <property type="term" value="P:threonine biosynthetic process"/>
    <property type="evidence" value="ECO:0007669"/>
    <property type="project" value="UniProtKB-UniRule"/>
</dbReference>
<feature type="domain" description="Tryptophan synthase beta chain-like PALP" evidence="6">
    <location>
        <begin position="105"/>
        <end position="424"/>
    </location>
</feature>
<sequence length="497" mass="54428">MHYQSTRQSALSVPAAQAILQGISTDGGLFVPETLPQLTQEDIAALCGMDYMGRAKRILSLFLTDYTEAEISAAVDGAYASGRFDHADVAPVTALDGALSVLELWHGPTLAFKDMALQLLPRLMPLAMEKAGDGKQVLILVATSGDTGKAALEGFRDVAGTRIAVFYPEEGVALAQKLQMVTQEGDNVHVCAVKGNFDDAQTGVKKIFADDAFNGALSQKGWALSSANSINWGRLVPQIVYYFSAYADLCRRGDITVGKKVNFVVPTGNFGNILAGYYAKHMGLPVNKLVCASNRNNVLTDFFDTGRYDRTRPFYKTMSPSMDILISSNLERLLYAICDKDEAQVSAWMAQLQGEGVYQIAPEQAQKLRQEFWAGCASEEDTAHAMAAVFQHTGYVMDTHTAVGYSVYRDYLRQTGDETHTVLVSTASPFKFSRDVMASLFGPAQAQGDELDLAQKLAQATGWRCPEQIAALREMPVRHEGSCKKEEMEQDLLRWFA</sequence>
<evidence type="ECO:0000313" key="8">
    <source>
        <dbReference type="EMBL" id="MBC8528326.1"/>
    </source>
</evidence>
<dbReference type="InterPro" id="IPR037158">
    <property type="entry name" value="Thr_synth_N_sf"/>
</dbReference>
<evidence type="ECO:0000256" key="5">
    <source>
        <dbReference type="PIRSR" id="PIRSR604450-51"/>
    </source>
</evidence>
<dbReference type="InterPro" id="IPR004450">
    <property type="entry name" value="Thr_synthase-like"/>
</dbReference>
<dbReference type="InterPro" id="IPR001926">
    <property type="entry name" value="TrpB-like_PALP"/>
</dbReference>
<accession>A0A926CZ76</accession>
<evidence type="ECO:0000256" key="2">
    <source>
        <dbReference type="ARBA" id="ARBA00005517"/>
    </source>
</evidence>
<proteinExistence type="inferred from homology"/>
<evidence type="ECO:0000259" key="6">
    <source>
        <dbReference type="Pfam" id="PF00291"/>
    </source>
</evidence>
<evidence type="ECO:0000313" key="9">
    <source>
        <dbReference type="Proteomes" id="UP000654279"/>
    </source>
</evidence>
<keyword evidence="8" id="KW-0456">Lyase</keyword>
<comment type="cofactor">
    <cofactor evidence="1 5">
        <name>pyridoxal 5'-phosphate</name>
        <dbReference type="ChEBI" id="CHEBI:597326"/>
    </cofactor>
</comment>
<feature type="domain" description="Threonine synthase N-terminal" evidence="7">
    <location>
        <begin position="2"/>
        <end position="79"/>
    </location>
</feature>
<dbReference type="NCBIfam" id="TIGR00260">
    <property type="entry name" value="thrC"/>
    <property type="match status" value="1"/>
</dbReference>
<dbReference type="InterPro" id="IPR036052">
    <property type="entry name" value="TrpB-like_PALP_sf"/>
</dbReference>
<dbReference type="Gene3D" id="3.90.1380.10">
    <property type="entry name" value="Threonine synthase, N-terminal domain"/>
    <property type="match status" value="1"/>
</dbReference>
<dbReference type="InterPro" id="IPR029144">
    <property type="entry name" value="Thr_synth_N"/>
</dbReference>
<dbReference type="SUPFAM" id="SSF53686">
    <property type="entry name" value="Tryptophan synthase beta subunit-like PLP-dependent enzymes"/>
    <property type="match status" value="1"/>
</dbReference>
<reference evidence="8" key="1">
    <citation type="submission" date="2020-08" db="EMBL/GenBank/DDBJ databases">
        <title>Genome public.</title>
        <authorList>
            <person name="Liu C."/>
            <person name="Sun Q."/>
        </authorList>
    </citation>
    <scope>NUCLEOTIDE SEQUENCE</scope>
    <source>
        <strain evidence="8">NSJ-44</strain>
    </source>
</reference>